<dbReference type="SUPFAM" id="SSF53474">
    <property type="entry name" value="alpha/beta-Hydrolases"/>
    <property type="match status" value="1"/>
</dbReference>
<dbReference type="InterPro" id="IPR023302">
    <property type="entry name" value="Pept_S9A_N"/>
</dbReference>
<evidence type="ECO:0000259" key="5">
    <source>
        <dbReference type="Pfam" id="PF00326"/>
    </source>
</evidence>
<dbReference type="PANTHER" id="PTHR11757">
    <property type="entry name" value="PROTEASE FAMILY S9A OLIGOPEPTIDASE"/>
    <property type="match status" value="1"/>
</dbReference>
<dbReference type="GO" id="GO:0006508">
    <property type="term" value="P:proteolysis"/>
    <property type="evidence" value="ECO:0007669"/>
    <property type="project" value="UniProtKB-KW"/>
</dbReference>
<evidence type="ECO:0000313" key="7">
    <source>
        <dbReference type="EMBL" id="RYM32369.1"/>
    </source>
</evidence>
<dbReference type="RefSeq" id="WP_130094479.1">
    <property type="nucleotide sequence ID" value="NZ_SETE01000006.1"/>
</dbReference>
<comment type="similarity">
    <text evidence="1">Belongs to the peptidase S9A family.</text>
</comment>
<comment type="caution">
    <text evidence="7">The sequence shown here is derived from an EMBL/GenBank/DDBJ whole genome shotgun (WGS) entry which is preliminary data.</text>
</comment>
<dbReference type="Pfam" id="PF02897">
    <property type="entry name" value="Peptidase_S9_N"/>
    <property type="match status" value="1"/>
</dbReference>
<dbReference type="Gene3D" id="3.40.50.1820">
    <property type="entry name" value="alpha/beta hydrolase"/>
    <property type="match status" value="1"/>
</dbReference>
<evidence type="ECO:0008006" key="9">
    <source>
        <dbReference type="Google" id="ProtNLM"/>
    </source>
</evidence>
<sequence>MKSSKIFFLSFLFQITFLNSLFGQDIIGKVYSTNGEPVPFAMVQLQNEKQRTRTNLNGEFKIRISDKSINEVIIISLIGYETYRKSINSKSLTKPLKIVLTEKVTEFEEVTVQALKNYEAEEIVKMAIKNIDKNYQRESTFMKGFYREIMKEDKEWILMNEAIFEMNYAKYPQNYIARKGMRFYYDKDYLPWNLRKMSVFKHLVYFPSYIHPKKDEVKIVSTRSSLDKSKYEKFISPVGAHFDLIALDKVKYKRDFLDPKLIQEYTYINYGQIMIDGKRCYVIKFHPKSDEEIRYNSNYGDETNSAYYVGTVFISGGNFTVLNFEYEFVEKIDYSRYSGFSPLMGPPKDIRVKVKYTEFEEKYILDFVETYQAREHSYYDNLKEISEYECHRYLKLDNFAHIKKDFPEDSLSYLTKSFHIYQFSPTYNPEQWRNIELSSTYIPLAKDIKIEFEKTVSLEEQYNLVNQTIQDFEKPIAKIETSFKIMHKDTLWDNYSWLENKSDSLVENYIELENKYSESVLNKIDKKYNRRYNYINNTLYNEIYEDSTIVQQENKKDYFENNGVEYRFFTDYDLGLLMMKKTGYLKEDTLLNVAKLAEGKTNFVLEDIKFSNKELLGVAYSEKGGYSQATQIFDAKGQETLAKIDSTDGFYWFSDSTIIYAKQNDRLRSYQIRIRNINSGIDSLIYQEDNHWYILQISEDKSAQSIIVESFGLSDNKIQILSKQRAFPTPKLIRESIEGQYVNFVTDNNGESYVILNLPNGASEIYENNTAKKSKPIYTTKRNIGDAELTKNFLIFTEYWLNKYSITAINKTTKEVSHYFMNDSIQQVGISETIYEEDIIKTIITSPLLPFKEYEVDLANKSLKLLHHVVFRSETPQLEMFKVKAEDGTEITLMVLSNPTVHKDSIKGIILKSYGAYGYPTEPSIDDFDQTFAKMGYVVAFAYVRGGGELGYPWHKQGKELQKRNTFTDYVACAEFLKSKYNAERNQMIGIGASAGGLIMGFVANNHPELFGTLIFDRPFLDPLIMMSDASNVLTEVEYNEWGNPAEIEAYKNIKSYSPYQNIGKQNYPNMLFLGGFHDDQIPYWQIVKSAAAYRENNSSNSIILMNLEMNSGHKGGSMMDEIRKQQNIVRFIMNEF</sequence>
<feature type="domain" description="Peptidase S9 prolyl oligopeptidase catalytic" evidence="5">
    <location>
        <begin position="930"/>
        <end position="1135"/>
    </location>
</feature>
<evidence type="ECO:0000256" key="3">
    <source>
        <dbReference type="ARBA" id="ARBA00022801"/>
    </source>
</evidence>
<dbReference type="InterPro" id="IPR001375">
    <property type="entry name" value="Peptidase_S9_cat"/>
</dbReference>
<dbReference type="OrthoDB" id="9801421at2"/>
<gene>
    <name evidence="7" type="ORF">ERX46_13890</name>
</gene>
<keyword evidence="3" id="KW-0378">Hydrolase</keyword>
<dbReference type="Proteomes" id="UP000293952">
    <property type="component" value="Unassembled WGS sequence"/>
</dbReference>
<keyword evidence="2" id="KW-0645">Protease</keyword>
<dbReference type="SUPFAM" id="SSF49464">
    <property type="entry name" value="Carboxypeptidase regulatory domain-like"/>
    <property type="match status" value="1"/>
</dbReference>
<dbReference type="GO" id="GO:0004252">
    <property type="term" value="F:serine-type endopeptidase activity"/>
    <property type="evidence" value="ECO:0007669"/>
    <property type="project" value="InterPro"/>
</dbReference>
<dbReference type="AlphaFoldDB" id="A0A4Q4KKM4"/>
<reference evidence="7 8" key="1">
    <citation type="submission" date="2019-02" db="EMBL/GenBank/DDBJ databases">
        <title>Genome sequence of the sea-ice species Brumimicrobium glaciale.</title>
        <authorList>
            <person name="Bowman J.P."/>
        </authorList>
    </citation>
    <scope>NUCLEOTIDE SEQUENCE [LARGE SCALE GENOMIC DNA]</scope>
    <source>
        <strain evidence="7 8">IC156</strain>
    </source>
</reference>
<evidence type="ECO:0000256" key="4">
    <source>
        <dbReference type="ARBA" id="ARBA00022825"/>
    </source>
</evidence>
<feature type="domain" description="Peptidase S9A N-terminal" evidence="6">
    <location>
        <begin position="475"/>
        <end position="866"/>
    </location>
</feature>
<dbReference type="Pfam" id="PF13715">
    <property type="entry name" value="CarbopepD_reg_2"/>
    <property type="match status" value="1"/>
</dbReference>
<evidence type="ECO:0000256" key="2">
    <source>
        <dbReference type="ARBA" id="ARBA00022670"/>
    </source>
</evidence>
<dbReference type="Gene3D" id="2.130.10.120">
    <property type="entry name" value="Prolyl oligopeptidase, N-terminal domain"/>
    <property type="match status" value="1"/>
</dbReference>
<keyword evidence="8" id="KW-1185">Reference proteome</keyword>
<dbReference type="EMBL" id="SETE01000006">
    <property type="protein sequence ID" value="RYM32369.1"/>
    <property type="molecule type" value="Genomic_DNA"/>
</dbReference>
<protein>
    <recommendedName>
        <fullName evidence="9">S9 family peptidase</fullName>
    </recommendedName>
</protein>
<dbReference type="Gene3D" id="2.60.40.1120">
    <property type="entry name" value="Carboxypeptidase-like, regulatory domain"/>
    <property type="match status" value="1"/>
</dbReference>
<dbReference type="InterPro" id="IPR008969">
    <property type="entry name" value="CarboxyPept-like_regulatory"/>
</dbReference>
<evidence type="ECO:0000259" key="6">
    <source>
        <dbReference type="Pfam" id="PF02897"/>
    </source>
</evidence>
<dbReference type="InterPro" id="IPR029058">
    <property type="entry name" value="AB_hydrolase_fold"/>
</dbReference>
<dbReference type="InterPro" id="IPR051543">
    <property type="entry name" value="Serine_Peptidase_S9A"/>
</dbReference>
<dbReference type="PRINTS" id="PR00862">
    <property type="entry name" value="PROLIGOPTASE"/>
</dbReference>
<accession>A0A4Q4KKM4</accession>
<evidence type="ECO:0000256" key="1">
    <source>
        <dbReference type="ARBA" id="ARBA00005228"/>
    </source>
</evidence>
<keyword evidence="4" id="KW-0720">Serine protease</keyword>
<dbReference type="InterPro" id="IPR002470">
    <property type="entry name" value="Peptidase_S9A"/>
</dbReference>
<dbReference type="PANTHER" id="PTHR11757:SF19">
    <property type="entry name" value="PROLYL ENDOPEPTIDASE-LIKE"/>
    <property type="match status" value="1"/>
</dbReference>
<evidence type="ECO:0000313" key="8">
    <source>
        <dbReference type="Proteomes" id="UP000293952"/>
    </source>
</evidence>
<proteinExistence type="inferred from homology"/>
<organism evidence="7 8">
    <name type="scientific">Brumimicrobium glaciale</name>
    <dbReference type="NCBI Taxonomy" id="200475"/>
    <lineage>
        <taxon>Bacteria</taxon>
        <taxon>Pseudomonadati</taxon>
        <taxon>Bacteroidota</taxon>
        <taxon>Flavobacteriia</taxon>
        <taxon>Flavobacteriales</taxon>
        <taxon>Crocinitomicaceae</taxon>
        <taxon>Brumimicrobium</taxon>
    </lineage>
</organism>
<name>A0A4Q4KKM4_9FLAO</name>
<dbReference type="SUPFAM" id="SSF50993">
    <property type="entry name" value="Peptidase/esterase 'gauge' domain"/>
    <property type="match status" value="1"/>
</dbReference>
<dbReference type="Pfam" id="PF00326">
    <property type="entry name" value="Peptidase_S9"/>
    <property type="match status" value="1"/>
</dbReference>